<protein>
    <submittedName>
        <fullName evidence="1">Uncharacterized protein</fullName>
    </submittedName>
</protein>
<name>A0A1E3AYH7_9FIRM</name>
<gene>
    <name evidence="1" type="ORF">BEH84_01428</name>
</gene>
<evidence type="ECO:0000313" key="1">
    <source>
        <dbReference type="EMBL" id="ODM13709.1"/>
    </source>
</evidence>
<dbReference type="Proteomes" id="UP000095003">
    <property type="component" value="Unassembled WGS sequence"/>
</dbReference>
<organism evidence="1 2">
    <name type="scientific">Eisenbergiella tayi</name>
    <dbReference type="NCBI Taxonomy" id="1432052"/>
    <lineage>
        <taxon>Bacteria</taxon>
        <taxon>Bacillati</taxon>
        <taxon>Bacillota</taxon>
        <taxon>Clostridia</taxon>
        <taxon>Lachnospirales</taxon>
        <taxon>Lachnospiraceae</taxon>
        <taxon>Eisenbergiella</taxon>
    </lineage>
</organism>
<dbReference type="GeneID" id="93299916"/>
<sequence length="65" mass="7650">MEYTFKITISACAHHTWQGVLQTETGSHPFMNELELLDAISNQMYLEDMEVFSWEKLPWEENAKV</sequence>
<comment type="caution">
    <text evidence="1">The sequence shown here is derived from an EMBL/GenBank/DDBJ whole genome shotgun (WGS) entry which is preliminary data.</text>
</comment>
<accession>A0A1E3AYH7</accession>
<proteinExistence type="predicted"/>
<dbReference type="RefSeq" id="WP_069156208.1">
    <property type="nucleotide sequence ID" value="NZ_DBFYTC010000080.1"/>
</dbReference>
<reference evidence="1 2" key="1">
    <citation type="submission" date="2016-07" db="EMBL/GenBank/DDBJ databases">
        <title>Characterization of isolates of Eisenbergiella tayi derived from blood cultures, using whole genome sequencing.</title>
        <authorList>
            <person name="Burdz T."/>
            <person name="Wiebe D."/>
            <person name="Huynh C."/>
            <person name="Bernard K."/>
        </authorList>
    </citation>
    <scope>NUCLEOTIDE SEQUENCE [LARGE SCALE GENOMIC DNA]</scope>
    <source>
        <strain evidence="1 2">NML 120489</strain>
    </source>
</reference>
<evidence type="ECO:0000313" key="2">
    <source>
        <dbReference type="Proteomes" id="UP000095003"/>
    </source>
</evidence>
<dbReference type="EMBL" id="MCGI01000001">
    <property type="protein sequence ID" value="ODM13709.1"/>
    <property type="molecule type" value="Genomic_DNA"/>
</dbReference>
<dbReference type="AlphaFoldDB" id="A0A1E3AYH7"/>